<dbReference type="Pfam" id="PF20772">
    <property type="entry name" value="TACO1_YebC_N"/>
    <property type="match status" value="1"/>
</dbReference>
<dbReference type="InterPro" id="IPR002876">
    <property type="entry name" value="Transcrip_reg_TACO1-like"/>
</dbReference>
<evidence type="ECO:0000256" key="8">
    <source>
        <dbReference type="ARBA" id="ARBA00073666"/>
    </source>
</evidence>
<dbReference type="Gene3D" id="1.10.10.200">
    <property type="match status" value="1"/>
</dbReference>
<sequence>MIKIIRKCTNIYEWNQQIQVISKRFAGHSKWANIRHIKSLKDAERANLFLKLSRQMKVAVSEGGSSDPNSNLKLEQVIAQAKRANMPAATIQSVLKSTQTDKNQCKSHILEIKGPGSSFILCEVFTSSFHTLKQSIATILRKNNSKFCDGIINQFTEKGIIEVEIEPKPTDTKEKILEKATDDAIEVGAEDVAEVEDNILQFICGSTNFKAVTQGLEKCGYNITSAIIEYLPLNVQALNEKDMNTYMNLYEKLDNLPEVTRICHNVEV</sequence>
<evidence type="ECO:0000259" key="10">
    <source>
        <dbReference type="Pfam" id="PF01709"/>
    </source>
</evidence>
<accession>A0ABD2MXJ7</accession>
<dbReference type="PANTHER" id="PTHR12532:SF0">
    <property type="entry name" value="TRANSLATIONAL ACTIVATOR OF CYTOCHROME C OXIDASE 1"/>
    <property type="match status" value="1"/>
</dbReference>
<evidence type="ECO:0000256" key="7">
    <source>
        <dbReference type="ARBA" id="ARBA00053642"/>
    </source>
</evidence>
<dbReference type="InterPro" id="IPR026564">
    <property type="entry name" value="Transcrip_reg_TACO1-like_dom3"/>
</dbReference>
<reference evidence="12 13" key="1">
    <citation type="journal article" date="2021" name="BMC Biol.">
        <title>Horizontally acquired antibacterial genes associated with adaptive radiation of ladybird beetles.</title>
        <authorList>
            <person name="Li H.S."/>
            <person name="Tang X.F."/>
            <person name="Huang Y.H."/>
            <person name="Xu Z.Y."/>
            <person name="Chen M.L."/>
            <person name="Du X.Y."/>
            <person name="Qiu B.Y."/>
            <person name="Chen P.T."/>
            <person name="Zhang W."/>
            <person name="Slipinski A."/>
            <person name="Escalona H.E."/>
            <person name="Waterhouse R.M."/>
            <person name="Zwick A."/>
            <person name="Pang H."/>
        </authorList>
    </citation>
    <scope>NUCLEOTIDE SEQUENCE [LARGE SCALE GENOMIC DNA]</scope>
    <source>
        <strain evidence="12">SYSU2018</strain>
    </source>
</reference>
<dbReference type="PANTHER" id="PTHR12532">
    <property type="entry name" value="TRANSLATIONAL ACTIVATOR OF CYTOCHROME C OXIDASE 1"/>
    <property type="match status" value="1"/>
</dbReference>
<dbReference type="InterPro" id="IPR049083">
    <property type="entry name" value="TACO1_YebC_N"/>
</dbReference>
<evidence type="ECO:0000313" key="13">
    <source>
        <dbReference type="Proteomes" id="UP001516400"/>
    </source>
</evidence>
<evidence type="ECO:0000256" key="4">
    <source>
        <dbReference type="ARBA" id="ARBA00023054"/>
    </source>
</evidence>
<keyword evidence="5" id="KW-0496">Mitochondrion</keyword>
<evidence type="ECO:0000256" key="3">
    <source>
        <dbReference type="ARBA" id="ARBA00022845"/>
    </source>
</evidence>
<evidence type="ECO:0000256" key="1">
    <source>
        <dbReference type="ARBA" id="ARBA00004173"/>
    </source>
</evidence>
<dbReference type="Proteomes" id="UP001516400">
    <property type="component" value="Unassembled WGS sequence"/>
</dbReference>
<comment type="function">
    <text evidence="7">Acts as a translational activator of mitochondrially-encoded cytochrome c oxidase 1.</text>
</comment>
<dbReference type="GO" id="GO:0005739">
    <property type="term" value="C:mitochondrion"/>
    <property type="evidence" value="ECO:0007669"/>
    <property type="project" value="UniProtKB-SubCell"/>
</dbReference>
<evidence type="ECO:0000313" key="12">
    <source>
        <dbReference type="EMBL" id="KAL3270920.1"/>
    </source>
</evidence>
<protein>
    <recommendedName>
        <fullName evidence="8">Translational activator of cytochrome c oxidase 1</fullName>
    </recommendedName>
    <alternativeName>
        <fullName evidence="9">Coiled-coil domain-containing protein 44</fullName>
    </alternativeName>
</protein>
<evidence type="ECO:0000259" key="11">
    <source>
        <dbReference type="Pfam" id="PF20772"/>
    </source>
</evidence>
<dbReference type="Gene3D" id="3.30.70.980">
    <property type="match status" value="2"/>
</dbReference>
<name>A0ABD2MXJ7_9CUCU</name>
<dbReference type="SUPFAM" id="SSF75625">
    <property type="entry name" value="YebC-like"/>
    <property type="match status" value="1"/>
</dbReference>
<comment type="subcellular location">
    <subcellularLocation>
        <location evidence="1">Mitochondrion</location>
    </subcellularLocation>
</comment>
<gene>
    <name evidence="12" type="ORF">HHI36_021426</name>
</gene>
<dbReference type="InterPro" id="IPR029072">
    <property type="entry name" value="YebC-like"/>
</dbReference>
<dbReference type="AlphaFoldDB" id="A0ABD2MXJ7"/>
<feature type="domain" description="TACO1/YebC-like second and third" evidence="10">
    <location>
        <begin position="107"/>
        <end position="266"/>
    </location>
</feature>
<dbReference type="GO" id="GO:0006417">
    <property type="term" value="P:regulation of translation"/>
    <property type="evidence" value="ECO:0007669"/>
    <property type="project" value="UniProtKB-KW"/>
</dbReference>
<dbReference type="FunFam" id="3.30.70.980:FF:000008">
    <property type="entry name" value="Translational activator of cytochrome c oxidase 1"/>
    <property type="match status" value="1"/>
</dbReference>
<organism evidence="12 13">
    <name type="scientific">Cryptolaemus montrouzieri</name>
    <dbReference type="NCBI Taxonomy" id="559131"/>
    <lineage>
        <taxon>Eukaryota</taxon>
        <taxon>Metazoa</taxon>
        <taxon>Ecdysozoa</taxon>
        <taxon>Arthropoda</taxon>
        <taxon>Hexapoda</taxon>
        <taxon>Insecta</taxon>
        <taxon>Pterygota</taxon>
        <taxon>Neoptera</taxon>
        <taxon>Endopterygota</taxon>
        <taxon>Coleoptera</taxon>
        <taxon>Polyphaga</taxon>
        <taxon>Cucujiformia</taxon>
        <taxon>Coccinelloidea</taxon>
        <taxon>Coccinellidae</taxon>
        <taxon>Scymninae</taxon>
        <taxon>Scymnini</taxon>
        <taxon>Cryptolaemus</taxon>
    </lineage>
</organism>
<evidence type="ECO:0000256" key="2">
    <source>
        <dbReference type="ARBA" id="ARBA00008724"/>
    </source>
</evidence>
<keyword evidence="4" id="KW-0175">Coiled coil</keyword>
<evidence type="ECO:0000256" key="9">
    <source>
        <dbReference type="ARBA" id="ARBA00075676"/>
    </source>
</evidence>
<dbReference type="Pfam" id="PF01709">
    <property type="entry name" value="Transcrip_reg"/>
    <property type="match status" value="1"/>
</dbReference>
<dbReference type="InterPro" id="IPR048300">
    <property type="entry name" value="TACO1_YebC-like_2nd/3rd_dom"/>
</dbReference>
<comment type="caution">
    <text evidence="12">The sequence shown here is derived from an EMBL/GenBank/DDBJ whole genome shotgun (WGS) entry which is preliminary data.</text>
</comment>
<keyword evidence="13" id="KW-1185">Reference proteome</keyword>
<proteinExistence type="inferred from homology"/>
<evidence type="ECO:0000256" key="5">
    <source>
        <dbReference type="ARBA" id="ARBA00023128"/>
    </source>
</evidence>
<evidence type="ECO:0000256" key="6">
    <source>
        <dbReference type="ARBA" id="ARBA00023159"/>
    </source>
</evidence>
<keyword evidence="6" id="KW-0010">Activator</keyword>
<dbReference type="InterPro" id="IPR017856">
    <property type="entry name" value="Integrase-like_N"/>
</dbReference>
<keyword evidence="3" id="KW-0810">Translation regulation</keyword>
<dbReference type="FunFam" id="1.10.10.200:FF:000002">
    <property type="entry name" value="Probable transcriptional regulatory protein CLM62_37755"/>
    <property type="match status" value="1"/>
</dbReference>
<feature type="domain" description="TACO1/YebC-like N-terminal" evidence="11">
    <location>
        <begin position="29"/>
        <end position="98"/>
    </location>
</feature>
<dbReference type="EMBL" id="JABFTP020000042">
    <property type="protein sequence ID" value="KAL3270920.1"/>
    <property type="molecule type" value="Genomic_DNA"/>
</dbReference>
<comment type="similarity">
    <text evidence="2">Belongs to the TACO1 family.</text>
</comment>